<reference evidence="2" key="1">
    <citation type="submission" date="2019-12" db="EMBL/GenBank/DDBJ databases">
        <title>Genome sequencing and annotation of Brassica cretica.</title>
        <authorList>
            <person name="Studholme D.J."/>
            <person name="Sarris P.F."/>
        </authorList>
    </citation>
    <scope>NUCLEOTIDE SEQUENCE</scope>
    <source>
        <strain evidence="2">PFS-001/15</strain>
        <tissue evidence="2">Leaf</tissue>
    </source>
</reference>
<feature type="compositionally biased region" description="Polar residues" evidence="1">
    <location>
        <begin position="69"/>
        <end position="82"/>
    </location>
</feature>
<evidence type="ECO:0000313" key="2">
    <source>
        <dbReference type="EMBL" id="KAF2566828.1"/>
    </source>
</evidence>
<gene>
    <name evidence="2" type="ORF">F2Q68_00023792</name>
</gene>
<organism evidence="2 3">
    <name type="scientific">Brassica cretica</name>
    <name type="common">Mustard</name>
    <dbReference type="NCBI Taxonomy" id="69181"/>
    <lineage>
        <taxon>Eukaryota</taxon>
        <taxon>Viridiplantae</taxon>
        <taxon>Streptophyta</taxon>
        <taxon>Embryophyta</taxon>
        <taxon>Tracheophyta</taxon>
        <taxon>Spermatophyta</taxon>
        <taxon>Magnoliopsida</taxon>
        <taxon>eudicotyledons</taxon>
        <taxon>Gunneridae</taxon>
        <taxon>Pentapetalae</taxon>
        <taxon>rosids</taxon>
        <taxon>malvids</taxon>
        <taxon>Brassicales</taxon>
        <taxon>Brassicaceae</taxon>
        <taxon>Brassiceae</taxon>
        <taxon>Brassica</taxon>
    </lineage>
</organism>
<dbReference type="Proteomes" id="UP000712281">
    <property type="component" value="Unassembled WGS sequence"/>
</dbReference>
<evidence type="ECO:0000256" key="1">
    <source>
        <dbReference type="SAM" id="MobiDB-lite"/>
    </source>
</evidence>
<proteinExistence type="predicted"/>
<feature type="region of interest" description="Disordered" evidence="1">
    <location>
        <begin position="51"/>
        <end position="102"/>
    </location>
</feature>
<sequence>MGGEMTTGSSGFQVNRSGDLVLMLGGGNNPYDMTCMEPIVLLASTKLETLAQGTSEANDEMFGPPDDVQPTSSTDQLESNTEIVGDLHVSPPGNPSKKARND</sequence>
<name>A0A8S9IB34_BRACR</name>
<dbReference type="EMBL" id="QGKW02001911">
    <property type="protein sequence ID" value="KAF2566828.1"/>
    <property type="molecule type" value="Genomic_DNA"/>
</dbReference>
<comment type="caution">
    <text evidence="2">The sequence shown here is derived from an EMBL/GenBank/DDBJ whole genome shotgun (WGS) entry which is preliminary data.</text>
</comment>
<protein>
    <submittedName>
        <fullName evidence="2">Uncharacterized protein</fullName>
    </submittedName>
</protein>
<dbReference type="AlphaFoldDB" id="A0A8S9IB34"/>
<evidence type="ECO:0000313" key="3">
    <source>
        <dbReference type="Proteomes" id="UP000712281"/>
    </source>
</evidence>
<accession>A0A8S9IB34</accession>